<evidence type="ECO:0000313" key="3">
    <source>
        <dbReference type="EMBL" id="GAA5166810.1"/>
    </source>
</evidence>
<sequence>MTEPDIPTRGIVPYPRRVGEEVGIRAAERIPAELRRLRALKGVSQKAVAEVLDVRRPTVAQWESGRFLPSVAKLQQLDEYLGAGGALVALRGPARAGPVAGSPAHPPAQGPTLAGVFDGVADRLVEGVVHDPDDPSCLGWAHELGPGGRPTPWSTALGVRALLLLDRADVDLSAMARTLGRRQRHGGWSNRTIDLPRPEVTAVVLATLHRIGDGGADLDEAWTRLTDLITPEDQNRPFVLSTVLENVAQIRPGSPLVEELVHRLLAARIDFRGTRAWASIGDQEPDLVEPSAAHTARAIVALRSVSASLDRPEVADAIAEAMEWLATNRNDDGVTEILRADPEHRAWDVPVDHFTSAHVVRALTDAPVDHQRLAAALATLWSSYVPTERLWVWKHDGRLAVWINHDAIVALRSAAFAGFPSPHHPENPESGESGVRTHGGPTQPPATAPAQ</sequence>
<dbReference type="InterPro" id="IPR010982">
    <property type="entry name" value="Lambda_DNA-bd_dom_sf"/>
</dbReference>
<reference evidence="4" key="1">
    <citation type="journal article" date="2019" name="Int. J. Syst. Evol. Microbiol.">
        <title>The Global Catalogue of Microorganisms (GCM) 10K type strain sequencing project: providing services to taxonomists for standard genome sequencing and annotation.</title>
        <authorList>
            <consortium name="The Broad Institute Genomics Platform"/>
            <consortium name="The Broad Institute Genome Sequencing Center for Infectious Disease"/>
            <person name="Wu L."/>
            <person name="Ma J."/>
        </authorList>
    </citation>
    <scope>NUCLEOTIDE SEQUENCE [LARGE SCALE GENOMIC DNA]</scope>
    <source>
        <strain evidence="4">JCM 18303</strain>
    </source>
</reference>
<dbReference type="SUPFAM" id="SSF48239">
    <property type="entry name" value="Terpenoid cyclases/Protein prenyltransferases"/>
    <property type="match status" value="1"/>
</dbReference>
<dbReference type="InterPro" id="IPR008930">
    <property type="entry name" value="Terpenoid_cyclase/PrenylTrfase"/>
</dbReference>
<comment type="caution">
    <text evidence="3">The sequence shown here is derived from an EMBL/GenBank/DDBJ whole genome shotgun (WGS) entry which is preliminary data.</text>
</comment>
<feature type="domain" description="HTH cro/C1-type" evidence="2">
    <location>
        <begin position="34"/>
        <end position="87"/>
    </location>
</feature>
<gene>
    <name evidence="3" type="ORF">GCM10023321_58520</name>
</gene>
<dbReference type="EMBL" id="BAABJP010000036">
    <property type="protein sequence ID" value="GAA5166810.1"/>
    <property type="molecule type" value="Genomic_DNA"/>
</dbReference>
<name>A0ABP9QT06_9PSEU</name>
<dbReference type="CDD" id="cd00093">
    <property type="entry name" value="HTH_XRE"/>
    <property type="match status" value="1"/>
</dbReference>
<organism evidence="3 4">
    <name type="scientific">Pseudonocardia eucalypti</name>
    <dbReference type="NCBI Taxonomy" id="648755"/>
    <lineage>
        <taxon>Bacteria</taxon>
        <taxon>Bacillati</taxon>
        <taxon>Actinomycetota</taxon>
        <taxon>Actinomycetes</taxon>
        <taxon>Pseudonocardiales</taxon>
        <taxon>Pseudonocardiaceae</taxon>
        <taxon>Pseudonocardia</taxon>
    </lineage>
</organism>
<feature type="compositionally biased region" description="Pro residues" evidence="1">
    <location>
        <begin position="442"/>
        <end position="451"/>
    </location>
</feature>
<feature type="region of interest" description="Disordered" evidence="1">
    <location>
        <begin position="420"/>
        <end position="451"/>
    </location>
</feature>
<dbReference type="Proteomes" id="UP001428817">
    <property type="component" value="Unassembled WGS sequence"/>
</dbReference>
<evidence type="ECO:0000313" key="4">
    <source>
        <dbReference type="Proteomes" id="UP001428817"/>
    </source>
</evidence>
<dbReference type="PROSITE" id="PS50943">
    <property type="entry name" value="HTH_CROC1"/>
    <property type="match status" value="1"/>
</dbReference>
<evidence type="ECO:0000256" key="1">
    <source>
        <dbReference type="SAM" id="MobiDB-lite"/>
    </source>
</evidence>
<dbReference type="RefSeq" id="WP_345703227.1">
    <property type="nucleotide sequence ID" value="NZ_BAABJP010000036.1"/>
</dbReference>
<keyword evidence="4" id="KW-1185">Reference proteome</keyword>
<accession>A0ABP9QT06</accession>
<protein>
    <submittedName>
        <fullName evidence="3">Helix-turn-helix transcriptional regulator</fullName>
    </submittedName>
</protein>
<dbReference type="SMART" id="SM00530">
    <property type="entry name" value="HTH_XRE"/>
    <property type="match status" value="1"/>
</dbReference>
<dbReference type="InterPro" id="IPR001387">
    <property type="entry name" value="Cro/C1-type_HTH"/>
</dbReference>
<evidence type="ECO:0000259" key="2">
    <source>
        <dbReference type="PROSITE" id="PS50943"/>
    </source>
</evidence>
<dbReference type="Pfam" id="PF01381">
    <property type="entry name" value="HTH_3"/>
    <property type="match status" value="1"/>
</dbReference>
<dbReference type="SUPFAM" id="SSF47413">
    <property type="entry name" value="lambda repressor-like DNA-binding domains"/>
    <property type="match status" value="1"/>
</dbReference>
<proteinExistence type="predicted"/>
<dbReference type="Gene3D" id="1.10.260.40">
    <property type="entry name" value="lambda repressor-like DNA-binding domains"/>
    <property type="match status" value="1"/>
</dbReference>
<dbReference type="Gene3D" id="1.50.10.20">
    <property type="match status" value="1"/>
</dbReference>